<proteinExistence type="inferred from homology"/>
<evidence type="ECO:0000256" key="3">
    <source>
        <dbReference type="ARBA" id="ARBA00022475"/>
    </source>
</evidence>
<evidence type="ECO:0000259" key="7">
    <source>
        <dbReference type="PROSITE" id="PS51846"/>
    </source>
</evidence>
<keyword evidence="3" id="KW-1003">Cell membrane</keyword>
<evidence type="ECO:0000256" key="6">
    <source>
        <dbReference type="SAM" id="Phobius"/>
    </source>
</evidence>
<comment type="subcellular location">
    <subcellularLocation>
        <location evidence="1">Cell membrane</location>
        <topology evidence="1">Multi-pass membrane protein</topology>
    </subcellularLocation>
</comment>
<keyword evidence="4" id="KW-0677">Repeat</keyword>
<feature type="non-terminal residue" evidence="8">
    <location>
        <position position="244"/>
    </location>
</feature>
<evidence type="ECO:0000256" key="1">
    <source>
        <dbReference type="ARBA" id="ARBA00004651"/>
    </source>
</evidence>
<dbReference type="InterPro" id="IPR002550">
    <property type="entry name" value="CNNM"/>
</dbReference>
<feature type="domain" description="CNNM transmembrane" evidence="7">
    <location>
        <begin position="1"/>
        <end position="162"/>
    </location>
</feature>
<sequence>MAINRYRLKHLVKNRHKPARRVNKLLARTDKLLGVILIGNNFVNILASVLATLIAIRIWGDAGVIYVTIVLTLIILIFAEVTPKTIAALKPESIAFPASFLLKPLLKILEPLVALIGVISNSLVKLLGINPEKEFEEELSPEELRNLLLSSGMPKRQLDMLLGIFDMDYLSVNDVMIAKNEIVGINLKDDIEIIVKNLNTLRYTYIPLYKDTIDNISGFISLNKKADFLSLDKPSKTSLKTFIE</sequence>
<organism evidence="8">
    <name type="scientific">marine metagenome</name>
    <dbReference type="NCBI Taxonomy" id="408172"/>
    <lineage>
        <taxon>unclassified sequences</taxon>
        <taxon>metagenomes</taxon>
        <taxon>ecological metagenomes</taxon>
    </lineage>
</organism>
<dbReference type="AlphaFoldDB" id="A0A382UD36"/>
<accession>A0A382UD36</accession>
<evidence type="ECO:0000256" key="4">
    <source>
        <dbReference type="ARBA" id="ARBA00022737"/>
    </source>
</evidence>
<feature type="transmembrane region" description="Helical" evidence="6">
    <location>
        <begin position="62"/>
        <end position="81"/>
    </location>
</feature>
<keyword evidence="6" id="KW-0812">Transmembrane</keyword>
<dbReference type="PANTHER" id="PTHR22777:SF32">
    <property type="entry name" value="UPF0053 INNER MEMBRANE PROTEIN YFJD"/>
    <property type="match status" value="1"/>
</dbReference>
<reference evidence="8" key="1">
    <citation type="submission" date="2018-05" db="EMBL/GenBank/DDBJ databases">
        <authorList>
            <person name="Lanie J.A."/>
            <person name="Ng W.-L."/>
            <person name="Kazmierczak K.M."/>
            <person name="Andrzejewski T.M."/>
            <person name="Davidsen T.M."/>
            <person name="Wayne K.J."/>
            <person name="Tettelin H."/>
            <person name="Glass J.I."/>
            <person name="Rusch D."/>
            <person name="Podicherti R."/>
            <person name="Tsui H.-C.T."/>
            <person name="Winkler M.E."/>
        </authorList>
    </citation>
    <scope>NUCLEOTIDE SEQUENCE</scope>
</reference>
<gene>
    <name evidence="8" type="ORF">METZ01_LOCUS384629</name>
</gene>
<dbReference type="InterPro" id="IPR046342">
    <property type="entry name" value="CBS_dom_sf"/>
</dbReference>
<comment type="similarity">
    <text evidence="2">Belongs to the UPF0053 family.</text>
</comment>
<keyword evidence="6" id="KW-0472">Membrane</keyword>
<name>A0A382UD36_9ZZZZ</name>
<dbReference type="SUPFAM" id="SSF54631">
    <property type="entry name" value="CBS-domain pair"/>
    <property type="match status" value="1"/>
</dbReference>
<protein>
    <recommendedName>
        <fullName evidence="7">CNNM transmembrane domain-containing protein</fullName>
    </recommendedName>
</protein>
<dbReference type="PANTHER" id="PTHR22777">
    <property type="entry name" value="HEMOLYSIN-RELATED"/>
    <property type="match status" value="1"/>
</dbReference>
<dbReference type="GO" id="GO:0005886">
    <property type="term" value="C:plasma membrane"/>
    <property type="evidence" value="ECO:0007669"/>
    <property type="project" value="UniProtKB-SubCell"/>
</dbReference>
<keyword evidence="6" id="KW-1133">Transmembrane helix</keyword>
<dbReference type="Pfam" id="PF01595">
    <property type="entry name" value="CNNM"/>
    <property type="match status" value="1"/>
</dbReference>
<evidence type="ECO:0000256" key="5">
    <source>
        <dbReference type="ARBA" id="ARBA00023122"/>
    </source>
</evidence>
<dbReference type="Gene3D" id="3.10.580.10">
    <property type="entry name" value="CBS-domain"/>
    <property type="match status" value="1"/>
</dbReference>
<keyword evidence="5" id="KW-0129">CBS domain</keyword>
<dbReference type="EMBL" id="UINC01143065">
    <property type="protein sequence ID" value="SVD31775.1"/>
    <property type="molecule type" value="Genomic_DNA"/>
</dbReference>
<evidence type="ECO:0000313" key="8">
    <source>
        <dbReference type="EMBL" id="SVD31775.1"/>
    </source>
</evidence>
<feature type="transmembrane region" description="Helical" evidence="6">
    <location>
        <begin position="32"/>
        <end position="56"/>
    </location>
</feature>
<evidence type="ECO:0000256" key="2">
    <source>
        <dbReference type="ARBA" id="ARBA00006337"/>
    </source>
</evidence>
<dbReference type="PROSITE" id="PS51846">
    <property type="entry name" value="CNNM"/>
    <property type="match status" value="1"/>
</dbReference>